<evidence type="ECO:0000256" key="1">
    <source>
        <dbReference type="ARBA" id="ARBA00038101"/>
    </source>
</evidence>
<gene>
    <name evidence="5" type="ORF">THAOC_25731</name>
</gene>
<keyword evidence="6" id="KW-1185">Reference proteome</keyword>
<dbReference type="Gene3D" id="1.25.40.10">
    <property type="entry name" value="Tetratricopeptide repeat domain"/>
    <property type="match status" value="1"/>
</dbReference>
<keyword evidence="2" id="KW-0479">Metal-binding</keyword>
<evidence type="ECO:0000313" key="6">
    <source>
        <dbReference type="Proteomes" id="UP000266841"/>
    </source>
</evidence>
<dbReference type="SMART" id="SM00671">
    <property type="entry name" value="SEL1"/>
    <property type="match status" value="2"/>
</dbReference>
<dbReference type="PANTHER" id="PTHR11102">
    <property type="entry name" value="SEL-1-LIKE PROTEIN"/>
    <property type="match status" value="1"/>
</dbReference>
<dbReference type="OrthoDB" id="2384430at2759"/>
<dbReference type="GO" id="GO:0008270">
    <property type="term" value="F:zinc ion binding"/>
    <property type="evidence" value="ECO:0007669"/>
    <property type="project" value="UniProtKB-KW"/>
</dbReference>
<feature type="domain" description="RING-type" evidence="4">
    <location>
        <begin position="40"/>
        <end position="86"/>
    </location>
</feature>
<dbReference type="SUPFAM" id="SSF57850">
    <property type="entry name" value="RING/U-box"/>
    <property type="match status" value="1"/>
</dbReference>
<accession>K0RLN5</accession>
<organism evidence="5 6">
    <name type="scientific">Thalassiosira oceanica</name>
    <name type="common">Marine diatom</name>
    <dbReference type="NCBI Taxonomy" id="159749"/>
    <lineage>
        <taxon>Eukaryota</taxon>
        <taxon>Sar</taxon>
        <taxon>Stramenopiles</taxon>
        <taxon>Ochrophyta</taxon>
        <taxon>Bacillariophyta</taxon>
        <taxon>Coscinodiscophyceae</taxon>
        <taxon>Thalassiosirophycidae</taxon>
        <taxon>Thalassiosirales</taxon>
        <taxon>Thalassiosiraceae</taxon>
        <taxon>Thalassiosira</taxon>
    </lineage>
</organism>
<protein>
    <recommendedName>
        <fullName evidence="4">RING-type domain-containing protein</fullName>
    </recommendedName>
</protein>
<dbReference type="EMBL" id="AGNL01035552">
    <property type="protein sequence ID" value="EJK54623.1"/>
    <property type="molecule type" value="Genomic_DNA"/>
</dbReference>
<comment type="similarity">
    <text evidence="1">Belongs to the sel-1 family.</text>
</comment>
<dbReference type="Proteomes" id="UP000266841">
    <property type="component" value="Unassembled WGS sequence"/>
</dbReference>
<evidence type="ECO:0000313" key="5">
    <source>
        <dbReference type="EMBL" id="EJK54623.1"/>
    </source>
</evidence>
<dbReference type="InterPro" id="IPR050767">
    <property type="entry name" value="Sel1_AlgK"/>
</dbReference>
<evidence type="ECO:0000256" key="2">
    <source>
        <dbReference type="PROSITE-ProRule" id="PRU00175"/>
    </source>
</evidence>
<proteinExistence type="inferred from homology"/>
<comment type="caution">
    <text evidence="5">The sequence shown here is derived from an EMBL/GenBank/DDBJ whole genome shotgun (WGS) entry which is preliminary data.</text>
</comment>
<feature type="region of interest" description="Disordered" evidence="3">
    <location>
        <begin position="1"/>
        <end position="21"/>
    </location>
</feature>
<dbReference type="eggNOG" id="KOG1550">
    <property type="taxonomic scope" value="Eukaryota"/>
</dbReference>
<dbReference type="InterPro" id="IPR001841">
    <property type="entry name" value="Znf_RING"/>
</dbReference>
<name>K0RLN5_THAOC</name>
<dbReference type="PANTHER" id="PTHR11102:SF160">
    <property type="entry name" value="ERAD-ASSOCIATED E3 UBIQUITIN-PROTEIN LIGASE COMPONENT HRD3"/>
    <property type="match status" value="1"/>
</dbReference>
<keyword evidence="2" id="KW-0862">Zinc</keyword>
<dbReference type="InterPro" id="IPR011990">
    <property type="entry name" value="TPR-like_helical_dom_sf"/>
</dbReference>
<dbReference type="InterPro" id="IPR006597">
    <property type="entry name" value="Sel1-like"/>
</dbReference>
<dbReference type="AlphaFoldDB" id="K0RLN5"/>
<keyword evidence="2" id="KW-0863">Zinc-finger</keyword>
<sequence>MSSPASDARAGSAESADPAAPTLQLRLMASGHERPEGDRCTICFDLIELPVGQYSKLNACCMKRVCDGCDLAATQRGMGNNCPFCRTHRPSDNPSKLAMIQKRVNKGDAEAIALLGDWYYHGSLGLNRNVPRAIELWTEAAELGLLAAHNQLGVVYHNGIGVEEDKPRGFHHWQQAAMKGDVDSRHNLGTVERKNGNYQLAVKHCMISAKMGDETSLNAIKDMFKEGHATKPQYAEALLGYRDAVEEMKSPQREEAKRLAS</sequence>
<evidence type="ECO:0000256" key="3">
    <source>
        <dbReference type="SAM" id="MobiDB-lite"/>
    </source>
</evidence>
<dbReference type="Pfam" id="PF08238">
    <property type="entry name" value="Sel1"/>
    <property type="match status" value="2"/>
</dbReference>
<dbReference type="PROSITE" id="PS50089">
    <property type="entry name" value="ZF_RING_2"/>
    <property type="match status" value="1"/>
</dbReference>
<dbReference type="SUPFAM" id="SSF81901">
    <property type="entry name" value="HCP-like"/>
    <property type="match status" value="1"/>
</dbReference>
<evidence type="ECO:0000259" key="4">
    <source>
        <dbReference type="PROSITE" id="PS50089"/>
    </source>
</evidence>
<reference evidence="5 6" key="1">
    <citation type="journal article" date="2012" name="Genome Biol.">
        <title>Genome and low-iron response of an oceanic diatom adapted to chronic iron limitation.</title>
        <authorList>
            <person name="Lommer M."/>
            <person name="Specht M."/>
            <person name="Roy A.S."/>
            <person name="Kraemer L."/>
            <person name="Andreson R."/>
            <person name="Gutowska M.A."/>
            <person name="Wolf J."/>
            <person name="Bergner S.V."/>
            <person name="Schilhabel M.B."/>
            <person name="Klostermeier U.C."/>
            <person name="Beiko R.G."/>
            <person name="Rosenstiel P."/>
            <person name="Hippler M."/>
            <person name="Laroche J."/>
        </authorList>
    </citation>
    <scope>NUCLEOTIDE SEQUENCE [LARGE SCALE GENOMIC DNA]</scope>
    <source>
        <strain evidence="5 6">CCMP1005</strain>
    </source>
</reference>